<evidence type="ECO:0000313" key="7">
    <source>
        <dbReference type="EMBL" id="ERM98645.1"/>
    </source>
</evidence>
<keyword evidence="3 6" id="KW-0812">Transmembrane</keyword>
<reference evidence="8" key="1">
    <citation type="journal article" date="2013" name="Science">
        <title>The Amborella genome and the evolution of flowering plants.</title>
        <authorList>
            <consortium name="Amborella Genome Project"/>
        </authorList>
    </citation>
    <scope>NUCLEOTIDE SEQUENCE [LARGE SCALE GENOMIC DNA]</scope>
</reference>
<dbReference type="Gene3D" id="1.20.1250.20">
    <property type="entry name" value="MFS general substrate transporter like domains"/>
    <property type="match status" value="1"/>
</dbReference>
<feature type="transmembrane region" description="Helical" evidence="6">
    <location>
        <begin position="323"/>
        <end position="341"/>
    </location>
</feature>
<dbReference type="OMA" id="HEEPCAN"/>
<dbReference type="HOGENOM" id="CLU_009313_4_2_1"/>
<feature type="transmembrane region" description="Helical" evidence="6">
    <location>
        <begin position="207"/>
        <end position="227"/>
    </location>
</feature>
<keyword evidence="8" id="KW-1185">Reference proteome</keyword>
<dbReference type="GO" id="GO:0005886">
    <property type="term" value="C:plasma membrane"/>
    <property type="evidence" value="ECO:0000318"/>
    <property type="project" value="GO_Central"/>
</dbReference>
<evidence type="ECO:0000313" key="8">
    <source>
        <dbReference type="Proteomes" id="UP000017836"/>
    </source>
</evidence>
<evidence type="ECO:0000256" key="2">
    <source>
        <dbReference type="ARBA" id="ARBA00005982"/>
    </source>
</evidence>
<dbReference type="Pfam" id="PF00854">
    <property type="entry name" value="PTR2"/>
    <property type="match status" value="1"/>
</dbReference>
<feature type="transmembrane region" description="Helical" evidence="6">
    <location>
        <begin position="179"/>
        <end position="201"/>
    </location>
</feature>
<dbReference type="CDD" id="cd17416">
    <property type="entry name" value="MFS_NPF1_2"/>
    <property type="match status" value="1"/>
</dbReference>
<dbReference type="InterPro" id="IPR000109">
    <property type="entry name" value="POT_fam"/>
</dbReference>
<keyword evidence="4 6" id="KW-1133">Transmembrane helix</keyword>
<evidence type="ECO:0008006" key="9">
    <source>
        <dbReference type="Google" id="ProtNLM"/>
    </source>
</evidence>
<evidence type="ECO:0000256" key="6">
    <source>
        <dbReference type="SAM" id="Phobius"/>
    </source>
</evidence>
<dbReference type="Gramene" id="ERM98645">
    <property type="protein sequence ID" value="ERM98645"/>
    <property type="gene ID" value="AMTR_s00109p00101980"/>
</dbReference>
<evidence type="ECO:0000256" key="1">
    <source>
        <dbReference type="ARBA" id="ARBA00004141"/>
    </source>
</evidence>
<evidence type="ECO:0000256" key="3">
    <source>
        <dbReference type="ARBA" id="ARBA00022692"/>
    </source>
</evidence>
<name>W1NTW0_AMBTC</name>
<feature type="transmembrane region" description="Helical" evidence="6">
    <location>
        <begin position="132"/>
        <end position="158"/>
    </location>
</feature>
<dbReference type="InterPro" id="IPR036259">
    <property type="entry name" value="MFS_trans_sf"/>
</dbReference>
<dbReference type="GO" id="GO:0055085">
    <property type="term" value="P:transmembrane transport"/>
    <property type="evidence" value="ECO:0000318"/>
    <property type="project" value="GO_Central"/>
</dbReference>
<dbReference type="Proteomes" id="UP000017836">
    <property type="component" value="Unassembled WGS sequence"/>
</dbReference>
<feature type="transmembrane region" description="Helical" evidence="6">
    <location>
        <begin position="361"/>
        <end position="382"/>
    </location>
</feature>
<feature type="transmembrane region" description="Helical" evidence="6">
    <location>
        <begin position="442"/>
        <end position="466"/>
    </location>
</feature>
<feature type="transmembrane region" description="Helical" evidence="6">
    <location>
        <begin position="523"/>
        <end position="546"/>
    </location>
</feature>
<keyword evidence="5 6" id="KW-0472">Membrane</keyword>
<dbReference type="EMBL" id="KI395307">
    <property type="protein sequence ID" value="ERM98645.1"/>
    <property type="molecule type" value="Genomic_DNA"/>
</dbReference>
<dbReference type="OrthoDB" id="8904098at2759"/>
<feature type="transmembrane region" description="Helical" evidence="6">
    <location>
        <begin position="478"/>
        <end position="503"/>
    </location>
</feature>
<dbReference type="eggNOG" id="KOG1237">
    <property type="taxonomic scope" value="Eukaryota"/>
</dbReference>
<evidence type="ECO:0000256" key="4">
    <source>
        <dbReference type="ARBA" id="ARBA00022989"/>
    </source>
</evidence>
<organism evidence="7 8">
    <name type="scientific">Amborella trichopoda</name>
    <dbReference type="NCBI Taxonomy" id="13333"/>
    <lineage>
        <taxon>Eukaryota</taxon>
        <taxon>Viridiplantae</taxon>
        <taxon>Streptophyta</taxon>
        <taxon>Embryophyta</taxon>
        <taxon>Tracheophyta</taxon>
        <taxon>Spermatophyta</taxon>
        <taxon>Magnoliopsida</taxon>
        <taxon>Amborellales</taxon>
        <taxon>Amborellaceae</taxon>
        <taxon>Amborella</taxon>
    </lineage>
</organism>
<protein>
    <recommendedName>
        <fullName evidence="9">Major facilitator superfamily (MFS) profile domain-containing protein</fullName>
    </recommendedName>
</protein>
<dbReference type="PANTHER" id="PTHR11654">
    <property type="entry name" value="OLIGOPEPTIDE TRANSPORTER-RELATED"/>
    <property type="match status" value="1"/>
</dbReference>
<gene>
    <name evidence="7" type="ORF">AMTR_s00109p00101980</name>
</gene>
<feature type="transmembrane region" description="Helical" evidence="6">
    <location>
        <begin position="402"/>
        <end position="422"/>
    </location>
</feature>
<feature type="transmembrane region" description="Helical" evidence="6">
    <location>
        <begin position="91"/>
        <end position="112"/>
    </location>
</feature>
<dbReference type="GO" id="GO:0022857">
    <property type="term" value="F:transmembrane transporter activity"/>
    <property type="evidence" value="ECO:0000318"/>
    <property type="project" value="GO_Central"/>
</dbReference>
<dbReference type="SUPFAM" id="SSF103473">
    <property type="entry name" value="MFS general substrate transporter"/>
    <property type="match status" value="1"/>
</dbReference>
<evidence type="ECO:0000256" key="5">
    <source>
        <dbReference type="ARBA" id="ARBA00023136"/>
    </source>
</evidence>
<proteinExistence type="inferred from homology"/>
<accession>W1NTW0</accession>
<comment type="subcellular location">
    <subcellularLocation>
        <location evidence="1">Membrane</location>
        <topology evidence="1">Multi-pass membrane protein</topology>
    </subcellularLocation>
</comment>
<dbReference type="AlphaFoldDB" id="W1NTW0"/>
<sequence>MENSHIHHESKRGFAERKGGMKTMPFIIANETFEKVASYGLQANMILYLMTEYNLNPVSAAKILFTWSATSNFMPIIGAFVSDSYLGRFRVITLGSIATLLGMIILWLTAAIPNTRPPSCPTQKTCFLPSPSQIAILLTSFALMSIGTGGIRPCSLAFGADQLAQSKSDPKTGRTLQRFFNWYYVSVGLSVMIAVTVIVYIQDVKGWIVGFGVPVILMALSTAFFTLGSPFYVKKEAQQSVFTGLFQVVAAAIKKRHQVLPIDNIDGMYYHRGSKLATPTQELRSLNKACMITDPAKDLKPDGSAQNPWTLCTVQQVEDLKSLIKVFPIWSTGITISIAMLQHGFPVLQATAMDRHLGPNFQIPAGSFGVFSLLALTAWVAIYEPIIGRVLKKLTGKRPSNLFRLGAGLLISTGSMAVAALVESARLKEAHRTPEKKMSALWLIPQHCLAGIAEALNFIGQIEFYYTECPKNMSSVGVALLSLGMAVGNLLGDVVLTIVDGVSRNLSGVSWVPRDINKGHYDYYYWVLAIMSLVNFFYFLLCSWLYRYRKDFVVKGVDTKEYDEEILSKSRELPLPIR</sequence>
<comment type="similarity">
    <text evidence="2">Belongs to the major facilitator superfamily. Proton-dependent oligopeptide transporter (POT/PTR) (TC 2.A.17) family.</text>
</comment>